<evidence type="ECO:0000313" key="2">
    <source>
        <dbReference type="Proteomes" id="UP000190023"/>
    </source>
</evidence>
<dbReference type="InterPro" id="IPR020049">
    <property type="entry name" value="Major_capsid-like"/>
</dbReference>
<dbReference type="Pfam" id="PF09950">
    <property type="entry name" value="Major_capside"/>
    <property type="match status" value="1"/>
</dbReference>
<dbReference type="PIRSF" id="PIRSF029202">
    <property type="entry name" value="UCP029202"/>
    <property type="match status" value="1"/>
</dbReference>
<accession>A0A1T0B334</accession>
<dbReference type="OrthoDB" id="5687393at2"/>
<evidence type="ECO:0000313" key="1">
    <source>
        <dbReference type="EMBL" id="OOS04161.1"/>
    </source>
</evidence>
<reference evidence="1 2" key="1">
    <citation type="submission" date="2017-02" db="EMBL/GenBank/DDBJ databases">
        <title>Draft genome sequence of Haemophilus felis CCUG 31170 type strain.</title>
        <authorList>
            <person name="Engstrom-Jakobsson H."/>
            <person name="Salva-Serra F."/>
            <person name="Thorell K."/>
            <person name="Gonzales-Siles L."/>
            <person name="Karlsson R."/>
            <person name="Boulund F."/>
            <person name="Engstrand L."/>
            <person name="Kristiansson E."/>
            <person name="Moore E."/>
        </authorList>
    </citation>
    <scope>NUCLEOTIDE SEQUENCE [LARGE SCALE GENOMIC DNA]</scope>
    <source>
        <strain evidence="1 2">CCUG 31170</strain>
    </source>
</reference>
<gene>
    <name evidence="1" type="ORF">B0188_05730</name>
</gene>
<evidence type="ECO:0008006" key="3">
    <source>
        <dbReference type="Google" id="ProtNLM"/>
    </source>
</evidence>
<dbReference type="STRING" id="123822.B0188_05730"/>
<dbReference type="EMBL" id="MUYB01000021">
    <property type="protein sequence ID" value="OOS04161.1"/>
    <property type="molecule type" value="Genomic_DNA"/>
</dbReference>
<dbReference type="Proteomes" id="UP000190023">
    <property type="component" value="Unassembled WGS sequence"/>
</dbReference>
<proteinExistence type="predicted"/>
<name>A0A1T0B334_9PAST</name>
<comment type="caution">
    <text evidence="1">The sequence shown here is derived from an EMBL/GenBank/DDBJ whole genome shotgun (WGS) entry which is preliminary data.</text>
</comment>
<sequence length="303" mass="33608">MPHINVLRSALTEVQAGIDRTKYPDIVFPKFVHINSQGSELADEFLSFSSDITGDLDSGLISLNTSVFDQVGVTFNHKKVPLVTWMKLVEWHEFELKKAAALGVQVNTEKLYALNQNAHQTLQKVAFLGHSRDTRLQGLLTASEIEVYTPTKTPNTAVGAMDYTKAITFFEETFLRAIEKTHRIAVPNTFAIDSADKTHLALLERPNSDKTALEWLEEKLKGAVGKEVKIDALPSNFGKLANQGKTRALVYTNDKNYVEMNVPKSPTVIGAGKKDLVTYQSGLTMVFGGVNFKEPQAALYVDY</sequence>
<keyword evidence="2" id="KW-1185">Reference proteome</keyword>
<protein>
    <recommendedName>
        <fullName evidence="3">DUF2184 domain-containing protein</fullName>
    </recommendedName>
</protein>
<organism evidence="1 2">
    <name type="scientific">[Haemophilus] felis</name>
    <dbReference type="NCBI Taxonomy" id="123822"/>
    <lineage>
        <taxon>Bacteria</taxon>
        <taxon>Pseudomonadati</taxon>
        <taxon>Pseudomonadota</taxon>
        <taxon>Gammaproteobacteria</taxon>
        <taxon>Pasteurellales</taxon>
        <taxon>Pasteurellaceae</taxon>
    </lineage>
</organism>
<dbReference type="AlphaFoldDB" id="A0A1T0B334"/>